<dbReference type="InterPro" id="IPR018946">
    <property type="entry name" value="PhoD-like_MPP"/>
</dbReference>
<organism evidence="3 4">
    <name type="scientific">Ktedonobacter robiniae</name>
    <dbReference type="NCBI Taxonomy" id="2778365"/>
    <lineage>
        <taxon>Bacteria</taxon>
        <taxon>Bacillati</taxon>
        <taxon>Chloroflexota</taxon>
        <taxon>Ktedonobacteria</taxon>
        <taxon>Ktedonobacterales</taxon>
        <taxon>Ktedonobacteraceae</taxon>
        <taxon>Ktedonobacter</taxon>
    </lineage>
</organism>
<dbReference type="Proteomes" id="UP000654345">
    <property type="component" value="Unassembled WGS sequence"/>
</dbReference>
<gene>
    <name evidence="3" type="ORF">KSB_05900</name>
</gene>
<dbReference type="InterPro" id="IPR056702">
    <property type="entry name" value="DUF7800"/>
</dbReference>
<proteinExistence type="predicted"/>
<dbReference type="Pfam" id="PF25077">
    <property type="entry name" value="DUF7800"/>
    <property type="match status" value="1"/>
</dbReference>
<dbReference type="Gene3D" id="3.60.21.70">
    <property type="entry name" value="PhoD-like phosphatase"/>
    <property type="match status" value="1"/>
</dbReference>
<dbReference type="CDD" id="cd07389">
    <property type="entry name" value="MPP_PhoD"/>
    <property type="match status" value="1"/>
</dbReference>
<dbReference type="InterPro" id="IPR029052">
    <property type="entry name" value="Metallo-depent_PP-like"/>
</dbReference>
<sequence>MALPLIGPIVRAITASEVVIWAEFARPCEVIVSAAPLHNLEAETVQVTASTLLAGGHAYLSARLSGLQPSTWYTYALHVEDEADDGNATQPALWQGFRTFAAPGEANKQPLRVAYGSCRKLDQPEKDTLAAFGRWLREHSEQREQEWPHLLLMIGDQIYADQPSPSLVARQPELAQGASRFEEFALLYQHAWSSHEDVRQALAALPTFMLFDDHEITNNWNAEPNWQEEALRQGQEQTIVDGLVAYWLYQGWGNLLPGAKLTHPLLDVTQAALQSGSDCLDDLRACVRTALTSATTLPWHYTVATQPAIFVTNTRTERTAQLTSSDEALYAPTAIMGEQQMGELQQWLASNPSPVTLLVSSVPLLLPPLIGMIEYLSGLRPWHTQSGLLKRIGNWFAHRQLTVARKASFDHWPLYARSWQRLLQLLEQDPGTALVLSGDVHFSYGVSAQANSARTPRIYQFVCTPLQNALAPSDRRKIEWQSMISGMHYGGLRTRMLPLRNEGTSGAIKRDILYQDALAILTLQPETSGGYKLTHDYLGLSEDGLTRIASLELPMIKTNLSPATNQEETPASLKL</sequence>
<comment type="caution">
    <text evidence="3">The sequence shown here is derived from an EMBL/GenBank/DDBJ whole genome shotgun (WGS) entry which is preliminary data.</text>
</comment>
<name>A0ABQ3UHQ3_9CHLR</name>
<dbReference type="PANTHER" id="PTHR37031">
    <property type="entry name" value="METALLOPHOSPHATASE BINDING DOMAIN PROTEIN"/>
    <property type="match status" value="1"/>
</dbReference>
<feature type="domain" description="PhoD-like phosphatase metallophosphatase" evidence="1">
    <location>
        <begin position="308"/>
        <end position="474"/>
    </location>
</feature>
<evidence type="ECO:0000259" key="1">
    <source>
        <dbReference type="Pfam" id="PF09423"/>
    </source>
</evidence>
<dbReference type="SUPFAM" id="SSF56300">
    <property type="entry name" value="Metallo-dependent phosphatases"/>
    <property type="match status" value="1"/>
</dbReference>
<reference evidence="3 4" key="1">
    <citation type="journal article" date="2021" name="Int. J. Syst. Evol. Microbiol.">
        <title>Reticulibacter mediterranei gen. nov., sp. nov., within the new family Reticulibacteraceae fam. nov., and Ktedonospora formicarum gen. nov., sp. nov., Ktedonobacter robiniae sp. nov., Dictyobacter formicarum sp. nov. and Dictyobacter arantiisoli sp. nov., belonging to the class Ktedonobacteria.</title>
        <authorList>
            <person name="Yabe S."/>
            <person name="Zheng Y."/>
            <person name="Wang C.M."/>
            <person name="Sakai Y."/>
            <person name="Abe K."/>
            <person name="Yokota A."/>
            <person name="Donadio S."/>
            <person name="Cavaletti L."/>
            <person name="Monciardini P."/>
        </authorList>
    </citation>
    <scope>NUCLEOTIDE SEQUENCE [LARGE SCALE GENOMIC DNA]</scope>
    <source>
        <strain evidence="3 4">SOSP1-30</strain>
    </source>
</reference>
<keyword evidence="4" id="KW-1185">Reference proteome</keyword>
<evidence type="ECO:0000313" key="3">
    <source>
        <dbReference type="EMBL" id="GHO52115.1"/>
    </source>
</evidence>
<dbReference type="RefSeq" id="WP_201369056.1">
    <property type="nucleotide sequence ID" value="NZ_BNJG01000001.1"/>
</dbReference>
<accession>A0ABQ3UHQ3</accession>
<evidence type="ECO:0000259" key="2">
    <source>
        <dbReference type="Pfam" id="PF25077"/>
    </source>
</evidence>
<dbReference type="Pfam" id="PF09423">
    <property type="entry name" value="PhoD"/>
    <property type="match status" value="2"/>
</dbReference>
<dbReference type="EMBL" id="BNJG01000001">
    <property type="protein sequence ID" value="GHO52115.1"/>
    <property type="molecule type" value="Genomic_DNA"/>
</dbReference>
<evidence type="ECO:0000313" key="4">
    <source>
        <dbReference type="Proteomes" id="UP000654345"/>
    </source>
</evidence>
<feature type="domain" description="DUF7800" evidence="2">
    <location>
        <begin position="5"/>
        <end position="82"/>
    </location>
</feature>
<feature type="domain" description="PhoD-like phosphatase metallophosphatase" evidence="1">
    <location>
        <begin position="145"/>
        <end position="240"/>
    </location>
</feature>
<protein>
    <submittedName>
        <fullName evidence="3">Metallophosphatase</fullName>
    </submittedName>
</protein>
<dbReference type="InterPro" id="IPR038607">
    <property type="entry name" value="PhoD-like_sf"/>
</dbReference>
<dbReference type="PANTHER" id="PTHR37031:SF2">
    <property type="entry name" value="PHOD-LIKE PHOSPHATASE METALLOPHOSPHATASE DOMAIN-CONTAINING PROTEIN"/>
    <property type="match status" value="1"/>
</dbReference>